<dbReference type="PANTHER" id="PTHR11439">
    <property type="entry name" value="GAG-POL-RELATED RETROTRANSPOSON"/>
    <property type="match status" value="1"/>
</dbReference>
<feature type="domain" description="Reverse transcriptase Ty1/copia-type" evidence="1">
    <location>
        <begin position="94"/>
        <end position="246"/>
    </location>
</feature>
<dbReference type="InterPro" id="IPR013103">
    <property type="entry name" value="RVT_2"/>
</dbReference>
<name>A0AAW2THD9_SESRA</name>
<accession>A0AAW2THD9</accession>
<evidence type="ECO:0000313" key="2">
    <source>
        <dbReference type="EMBL" id="KAL0404350.1"/>
    </source>
</evidence>
<reference evidence="2" key="2">
    <citation type="journal article" date="2024" name="Plant">
        <title>Genomic evolution and insights into agronomic trait innovations of Sesamum species.</title>
        <authorList>
            <person name="Miao H."/>
            <person name="Wang L."/>
            <person name="Qu L."/>
            <person name="Liu H."/>
            <person name="Sun Y."/>
            <person name="Le M."/>
            <person name="Wang Q."/>
            <person name="Wei S."/>
            <person name="Zheng Y."/>
            <person name="Lin W."/>
            <person name="Duan Y."/>
            <person name="Cao H."/>
            <person name="Xiong S."/>
            <person name="Wang X."/>
            <person name="Wei L."/>
            <person name="Li C."/>
            <person name="Ma Q."/>
            <person name="Ju M."/>
            <person name="Zhao R."/>
            <person name="Li G."/>
            <person name="Mu C."/>
            <person name="Tian Q."/>
            <person name="Mei H."/>
            <person name="Zhang T."/>
            <person name="Gao T."/>
            <person name="Zhang H."/>
        </authorList>
    </citation>
    <scope>NUCLEOTIDE SEQUENCE</scope>
    <source>
        <strain evidence="2">G02</strain>
    </source>
</reference>
<organism evidence="2">
    <name type="scientific">Sesamum radiatum</name>
    <name type="common">Black benniseed</name>
    <dbReference type="NCBI Taxonomy" id="300843"/>
    <lineage>
        <taxon>Eukaryota</taxon>
        <taxon>Viridiplantae</taxon>
        <taxon>Streptophyta</taxon>
        <taxon>Embryophyta</taxon>
        <taxon>Tracheophyta</taxon>
        <taxon>Spermatophyta</taxon>
        <taxon>Magnoliopsida</taxon>
        <taxon>eudicotyledons</taxon>
        <taxon>Gunneridae</taxon>
        <taxon>Pentapetalae</taxon>
        <taxon>asterids</taxon>
        <taxon>lamiids</taxon>
        <taxon>Lamiales</taxon>
        <taxon>Pedaliaceae</taxon>
        <taxon>Sesamum</taxon>
    </lineage>
</organism>
<protein>
    <submittedName>
        <fullName evidence="2">Retrovirus-related Pol polyprotein from transposon RE1</fullName>
    </submittedName>
</protein>
<dbReference type="Pfam" id="PF07727">
    <property type="entry name" value="RVT_2"/>
    <property type="match status" value="1"/>
</dbReference>
<evidence type="ECO:0000259" key="1">
    <source>
        <dbReference type="Pfam" id="PF07727"/>
    </source>
</evidence>
<dbReference type="SUPFAM" id="SSF56672">
    <property type="entry name" value="DNA/RNA polymerases"/>
    <property type="match status" value="1"/>
</dbReference>
<proteinExistence type="predicted"/>
<dbReference type="EMBL" id="JACGWJ010000008">
    <property type="protein sequence ID" value="KAL0404350.1"/>
    <property type="molecule type" value="Genomic_DNA"/>
</dbReference>
<dbReference type="PANTHER" id="PTHR11439:SF465">
    <property type="entry name" value="REVERSE TRANSCRIPTASE TY1_COPIA-TYPE DOMAIN-CONTAINING PROTEIN"/>
    <property type="match status" value="1"/>
</dbReference>
<reference evidence="2" key="1">
    <citation type="submission" date="2020-06" db="EMBL/GenBank/DDBJ databases">
        <authorList>
            <person name="Li T."/>
            <person name="Hu X."/>
            <person name="Zhang T."/>
            <person name="Song X."/>
            <person name="Zhang H."/>
            <person name="Dai N."/>
            <person name="Sheng W."/>
            <person name="Hou X."/>
            <person name="Wei L."/>
        </authorList>
    </citation>
    <scope>NUCLEOTIDE SEQUENCE</scope>
    <source>
        <strain evidence="2">G02</strain>
        <tissue evidence="2">Leaf</tissue>
    </source>
</reference>
<dbReference type="CDD" id="cd09272">
    <property type="entry name" value="RNase_HI_RT_Ty1"/>
    <property type="match status" value="1"/>
</dbReference>
<dbReference type="InterPro" id="IPR043502">
    <property type="entry name" value="DNA/RNA_pol_sf"/>
</dbReference>
<comment type="caution">
    <text evidence="2">The sequence shown here is derived from an EMBL/GenBank/DDBJ whole genome shotgun (WGS) entry which is preliminary data.</text>
</comment>
<dbReference type="AlphaFoldDB" id="A0AAW2THD9"/>
<gene>
    <name evidence="2" type="ORF">Sradi_2075800</name>
</gene>
<sequence>MSSSDSTSCPLPIVPGVYDNTHSEPVVIESSIQSSPVVVYTPKNHSASPLVVIPHSTTLDSSPLPIVSHLPKEATQHPEWRAAMEVEIQALETNQTWKLTPLPAEKKAIGCKWVYKTKLRADGSVERYKTRLVAKGYNQVEGIDYTDSFSPVAKAVTMRLFLTLVAANGWALQQLDVNNAFLHGHLDEDIYMTPPDGYPVKPSLVCKLERSLYRLKQASRQWNVELTVQLQKFGFIQSVHDHFLFILHTARDTGLKNAKSVCTPFPQARHVVRYLKSCPSKGLFLPATNSLVIKGYYDADWACCIDSRRSLIGFCIFLGDALISWKTKKQTTVSHSTAEAEYRSLATTVCELRWISYLLIDFGVTLSLPIDLFCDNKAALHILANPVFHEHTKHI</sequence>